<proteinExistence type="predicted"/>
<comment type="caution">
    <text evidence="4">The sequence shown here is derived from an EMBL/GenBank/DDBJ whole genome shotgun (WGS) entry which is preliminary data.</text>
</comment>
<accession>A0AAW5N7Y7</accession>
<sequence>MKYRMLVAGLLMVFPAFSLWAQRAFTPDDLVTWERITRQSISDDGKWVAVQFTPWQGDSRVEVYTAADGKQVFATMPAGKFEFTASSRYLVQEEVPPVSLTDSLKLKKVKKEQMPMNVLTIHDLQGKTSWKVDSLKSYRLARKADWIAYQQGRKDSVLYVASLDGTQRLTLPNVSAYGFSAEGASLYFITADSLDGIRPGLYGWTAGLTQPKLLKAGKGVFSGCTFDKEGRQLAFLYADSKKEASAASSLWLSTGMGEAREAVTTATPGVPAGWVISPNGVLSFSEDGSRLFLGTAPKPLEKDTTVLDEYRPNVQVWSWDEPVQYTVQQYNLKNEQKRTYRALYQVAAGRLVQLADTLAPDIQLAPKGAGEWALVFTSRPYSLASMWEGRTRSDYYRVSLADGTRQPVSTADYTSYRLSPAGRYAYGYCAPDSCWYTIELATGKKVPVTVALKYPVWDEENDVPDYPAPYGVTGWTEGDERLLVNDRYDIWSLDPQGNDAPVCLTRNGRAEGIRYTWVDLDPETEAVSLTGAQVLTGFHEARKTTAVYRTVLGGSKAPQQVLGGDYRFGKVQKAAEADRLLYTRERFDVYPDVWSADLTCKKPVQLTHGIRQQDEYLWGSAELVSWTSFDGTPLEGILYKPANFDPSKKYPMVVNFYERNSETLYQYRTPEAHRSTIDYHLYLSNGYLVFNPDIRYRDGYPGESCYNCLMPGISMVESKGFVDSSHIGAQGHSWGGYQVAYLATRTGKFAAIESGAPVVNMFSAYGGIRWGSGLNRSFQYEHTQSRLGATPWSGPVRYFENSPLFLMDKVTTPILIMHNDSDGHVPWYQGIEYFVALKRLQKPAWMLNYPGEPHWPLRLANKLDFQKRMFQFFNHYLKGEPMPAWMKDGIPAVKQPYELGY</sequence>
<dbReference type="EMBL" id="JANRHJ010000009">
    <property type="protein sequence ID" value="MCR8874118.1"/>
    <property type="molecule type" value="Genomic_DNA"/>
</dbReference>
<dbReference type="GO" id="GO:0004252">
    <property type="term" value="F:serine-type endopeptidase activity"/>
    <property type="evidence" value="ECO:0007669"/>
    <property type="project" value="TreeGrafter"/>
</dbReference>
<dbReference type="PANTHER" id="PTHR42776">
    <property type="entry name" value="SERINE PEPTIDASE S9 FAMILY MEMBER"/>
    <property type="match status" value="1"/>
</dbReference>
<evidence type="ECO:0000259" key="3">
    <source>
        <dbReference type="Pfam" id="PF00326"/>
    </source>
</evidence>
<name>A0AAW5N7Y7_9BACT</name>
<feature type="domain" description="Peptidase S9 prolyl oligopeptidase catalytic" evidence="3">
    <location>
        <begin position="702"/>
        <end position="879"/>
    </location>
</feature>
<dbReference type="InterPro" id="IPR001375">
    <property type="entry name" value="Peptidase_S9_cat"/>
</dbReference>
<dbReference type="PANTHER" id="PTHR42776:SF27">
    <property type="entry name" value="DIPEPTIDYL PEPTIDASE FAMILY MEMBER 6"/>
    <property type="match status" value="1"/>
</dbReference>
<dbReference type="SUPFAM" id="SSF53474">
    <property type="entry name" value="alpha/beta-Hydrolases"/>
    <property type="match status" value="1"/>
</dbReference>
<evidence type="ECO:0000313" key="4">
    <source>
        <dbReference type="EMBL" id="MCR8874118.1"/>
    </source>
</evidence>
<dbReference type="AlphaFoldDB" id="A0AAW5N7Y7"/>
<dbReference type="InterPro" id="IPR029058">
    <property type="entry name" value="AB_hydrolase_fold"/>
</dbReference>
<protein>
    <submittedName>
        <fullName evidence="4">Prolyl oligopeptidase family serine peptidase</fullName>
    </submittedName>
</protein>
<evidence type="ECO:0000313" key="5">
    <source>
        <dbReference type="Proteomes" id="UP001204579"/>
    </source>
</evidence>
<dbReference type="GO" id="GO:0006508">
    <property type="term" value="P:proteolysis"/>
    <property type="evidence" value="ECO:0007669"/>
    <property type="project" value="InterPro"/>
</dbReference>
<feature type="signal peptide" evidence="2">
    <location>
        <begin position="1"/>
        <end position="21"/>
    </location>
</feature>
<dbReference type="RefSeq" id="WP_258335806.1">
    <property type="nucleotide sequence ID" value="NZ_JANRHJ010000009.1"/>
</dbReference>
<keyword evidence="2" id="KW-0732">Signal</keyword>
<organism evidence="4 5">
    <name type="scientific">Phocaeicola barnesiae</name>
    <dbReference type="NCBI Taxonomy" id="376804"/>
    <lineage>
        <taxon>Bacteria</taxon>
        <taxon>Pseudomonadati</taxon>
        <taxon>Bacteroidota</taxon>
        <taxon>Bacteroidia</taxon>
        <taxon>Bacteroidales</taxon>
        <taxon>Bacteroidaceae</taxon>
        <taxon>Phocaeicola</taxon>
    </lineage>
</organism>
<evidence type="ECO:0000256" key="2">
    <source>
        <dbReference type="SAM" id="SignalP"/>
    </source>
</evidence>
<feature type="chain" id="PRO_5043744986" evidence="2">
    <location>
        <begin position="22"/>
        <end position="901"/>
    </location>
</feature>
<dbReference type="Proteomes" id="UP001204579">
    <property type="component" value="Unassembled WGS sequence"/>
</dbReference>
<gene>
    <name evidence="4" type="ORF">NW209_08850</name>
</gene>
<dbReference type="SUPFAM" id="SSF82171">
    <property type="entry name" value="DPP6 N-terminal domain-like"/>
    <property type="match status" value="1"/>
</dbReference>
<keyword evidence="1" id="KW-0378">Hydrolase</keyword>
<evidence type="ECO:0000256" key="1">
    <source>
        <dbReference type="ARBA" id="ARBA00022801"/>
    </source>
</evidence>
<dbReference type="Gene3D" id="3.40.50.1820">
    <property type="entry name" value="alpha/beta hydrolase"/>
    <property type="match status" value="1"/>
</dbReference>
<keyword evidence="5" id="KW-1185">Reference proteome</keyword>
<reference evidence="4 5" key="1">
    <citation type="submission" date="2022-08" db="EMBL/GenBank/DDBJ databases">
        <authorList>
            <person name="Zeman M."/>
            <person name="Kubasova T."/>
        </authorList>
    </citation>
    <scope>NUCLEOTIDE SEQUENCE [LARGE SCALE GENOMIC DNA]</scope>
    <source>
        <strain evidence="4 5">ET62</strain>
    </source>
</reference>
<dbReference type="Pfam" id="PF00326">
    <property type="entry name" value="Peptidase_S9"/>
    <property type="match status" value="1"/>
</dbReference>